<name>A0A0F9H5E0_9ZZZZ</name>
<organism evidence="1">
    <name type="scientific">marine sediment metagenome</name>
    <dbReference type="NCBI Taxonomy" id="412755"/>
    <lineage>
        <taxon>unclassified sequences</taxon>
        <taxon>metagenomes</taxon>
        <taxon>ecological metagenomes</taxon>
    </lineage>
</organism>
<proteinExistence type="predicted"/>
<reference evidence="1" key="1">
    <citation type="journal article" date="2015" name="Nature">
        <title>Complex archaea that bridge the gap between prokaryotes and eukaryotes.</title>
        <authorList>
            <person name="Spang A."/>
            <person name="Saw J.H."/>
            <person name="Jorgensen S.L."/>
            <person name="Zaremba-Niedzwiedzka K."/>
            <person name="Martijn J."/>
            <person name="Lind A.E."/>
            <person name="van Eijk R."/>
            <person name="Schleper C."/>
            <person name="Guy L."/>
            <person name="Ettema T.J."/>
        </authorList>
    </citation>
    <scope>NUCLEOTIDE SEQUENCE</scope>
</reference>
<accession>A0A0F9H5E0</accession>
<sequence>MLVKFTQAHHYRGLATKHAVYPAVPRRTYLPGTIVDIPVDYFEKHLEPYPFAQVHNAAAAAESAAAALMEDMTIEQLRVLVEKNKLDSSVKRTGLGGRAGKEDLVAVLEAHYKQHGRSIADKEAIPDDAALARLRAAELEALCETRGVEATATGHDGKVLKADMIEALSEQREREAGEGEKPDE</sequence>
<dbReference type="EMBL" id="LAZR01016031">
    <property type="protein sequence ID" value="KKM06284.1"/>
    <property type="molecule type" value="Genomic_DNA"/>
</dbReference>
<evidence type="ECO:0000313" key="1">
    <source>
        <dbReference type="EMBL" id="KKM06284.1"/>
    </source>
</evidence>
<protein>
    <submittedName>
        <fullName evidence="1">Uncharacterized protein</fullName>
    </submittedName>
</protein>
<dbReference type="AlphaFoldDB" id="A0A0F9H5E0"/>
<comment type="caution">
    <text evidence="1">The sequence shown here is derived from an EMBL/GenBank/DDBJ whole genome shotgun (WGS) entry which is preliminary data.</text>
</comment>
<gene>
    <name evidence="1" type="ORF">LCGC14_1745540</name>
</gene>